<dbReference type="RefSeq" id="WP_172343981.1">
    <property type="nucleotide sequence ID" value="NZ_CASYYZ010000005.1"/>
</dbReference>
<feature type="chain" id="PRO_5046954634" description="DUF5703 domain-containing protein" evidence="1">
    <location>
        <begin position="21"/>
        <end position="766"/>
    </location>
</feature>
<evidence type="ECO:0000259" key="2">
    <source>
        <dbReference type="Pfam" id="PF18961"/>
    </source>
</evidence>
<protein>
    <recommendedName>
        <fullName evidence="2">DUF5703 domain-containing protein</fullName>
    </recommendedName>
</protein>
<proteinExistence type="predicted"/>
<feature type="signal peptide" evidence="1">
    <location>
        <begin position="1"/>
        <end position="20"/>
    </location>
</feature>
<dbReference type="SUPFAM" id="SSF48208">
    <property type="entry name" value="Six-hairpin glycosidases"/>
    <property type="match status" value="1"/>
</dbReference>
<reference evidence="3 4" key="1">
    <citation type="submission" date="2020-05" db="EMBL/GenBank/DDBJ databases">
        <title>Distinct polysaccharide utilization as determinants for interspecies competition between intestinal Prevotella spp.</title>
        <authorList>
            <person name="Galvez E.J.C."/>
            <person name="Iljazovic A."/>
            <person name="Strowig T."/>
        </authorList>
    </citation>
    <scope>NUCLEOTIDE SEQUENCE [LARGE SCALE GENOMIC DNA]</scope>
    <source>
        <strain evidence="3 4">PCHR</strain>
    </source>
</reference>
<comment type="caution">
    <text evidence="3">The sequence shown here is derived from an EMBL/GenBank/DDBJ whole genome shotgun (WGS) entry which is preliminary data.</text>
</comment>
<dbReference type="InterPro" id="IPR043757">
    <property type="entry name" value="DUF5703_N"/>
</dbReference>
<dbReference type="Gene3D" id="1.50.10.10">
    <property type="match status" value="1"/>
</dbReference>
<keyword evidence="1" id="KW-0732">Signal</keyword>
<sequence>MKTRLSYILAMLLMCTGVGGKSFQTLGDCNVTWNTQSKNSSESMPCGGGETGLNVWAENNDILFYFSRSSCFDENNALLKLGRVRLHLSEAHFDKNFRQVLTLQDGTVRLYGSNNTVVTLWVDVFHPVVHVEVRADKPQKATLTYENWRYADYALSGEDAHLCGMKGTKENIYIYPDSVAFDKNQILFYHRNRNDFVFDRTVDCEELQDIKDKLWNPVKNRTFGGLIQGSGLVAGSTGNGRYADTDYRSWSLVSAAPQKKINITITTHVAQTPTLREWRQTLDGIQKRQLASTAADRKASLRWWSEFWQRSYINMYSASDPRAEQIARNYQLFRYMLGCNAYGDTPTKFNGSLFTFDPCYVKGNRRLSPDFRQWGGASMTAQNQRLVYWPMLKSGDWDMMDSQFSYYLRMQRNAELMTESYWGHNGACFTEQIENFGLPVAYSYGMEPRTGLRPRGKQANGYCEYLWDTVMDFCLMMIRTHTYEGRDISPYIPFIESCLTFFDEHYRMLALQRTVQPFDRNKHYIFYPGTAGETYKMATNSSQTIAALTTVLRELLALPDKYLSDTSRSKWQEMLSHMPPLPFRIMEGHKVIAPAQSFERLMNVEINQLYPVFPYDMYGLGRPDLEVARDTWRYGIDQPRWQKNRHESWHQDAIFCARLGLLPEARDLVWRKLQDGRHRFPAFFGPGHDWTPDHNWGGTGMIALQEMLMQNVGDSILLLPCWPKEWDVSFKLHAPQQTTVECVYKNGRVERLVVLPETRRKDVILM</sequence>
<evidence type="ECO:0000313" key="3">
    <source>
        <dbReference type="EMBL" id="NPE24483.1"/>
    </source>
</evidence>
<dbReference type="Proteomes" id="UP000820977">
    <property type="component" value="Unassembled WGS sequence"/>
</dbReference>
<gene>
    <name evidence="3" type="ORF">HPS54_02925</name>
</gene>
<dbReference type="InterPro" id="IPR012341">
    <property type="entry name" value="6hp_glycosidase-like_sf"/>
</dbReference>
<dbReference type="Pfam" id="PF18961">
    <property type="entry name" value="DUF5703_N"/>
    <property type="match status" value="1"/>
</dbReference>
<dbReference type="InterPro" id="IPR008928">
    <property type="entry name" value="6-hairpin_glycosidase_sf"/>
</dbReference>
<organism evidence="3 4">
    <name type="scientific">Xylanibacter caecicola</name>
    <dbReference type="NCBI Taxonomy" id="2736294"/>
    <lineage>
        <taxon>Bacteria</taxon>
        <taxon>Pseudomonadati</taxon>
        <taxon>Bacteroidota</taxon>
        <taxon>Bacteroidia</taxon>
        <taxon>Bacteroidales</taxon>
        <taxon>Prevotellaceae</taxon>
        <taxon>Xylanibacter</taxon>
    </lineage>
</organism>
<dbReference type="EMBL" id="JABKKJ010000003">
    <property type="protein sequence ID" value="NPE24483.1"/>
    <property type="molecule type" value="Genomic_DNA"/>
</dbReference>
<evidence type="ECO:0000256" key="1">
    <source>
        <dbReference type="SAM" id="SignalP"/>
    </source>
</evidence>
<name>A0ABX2B238_9BACT</name>
<accession>A0ABX2B238</accession>
<feature type="domain" description="DUF5703" evidence="2">
    <location>
        <begin position="32"/>
        <end position="313"/>
    </location>
</feature>
<evidence type="ECO:0000313" key="4">
    <source>
        <dbReference type="Proteomes" id="UP000820977"/>
    </source>
</evidence>
<keyword evidence="4" id="KW-1185">Reference proteome</keyword>